<keyword evidence="3" id="KW-1185">Reference proteome</keyword>
<evidence type="ECO:0000313" key="2">
    <source>
        <dbReference type="EMBL" id="RMI40599.1"/>
    </source>
</evidence>
<feature type="domain" description="DUF397" evidence="1">
    <location>
        <begin position="6"/>
        <end position="57"/>
    </location>
</feature>
<dbReference type="Proteomes" id="UP000282674">
    <property type="component" value="Unassembled WGS sequence"/>
</dbReference>
<comment type="caution">
    <text evidence="2">The sequence shown here is derived from an EMBL/GenBank/DDBJ whole genome shotgun (WGS) entry which is preliminary data.</text>
</comment>
<dbReference type="RefSeq" id="WP_122197079.1">
    <property type="nucleotide sequence ID" value="NZ_JBHSKC010000005.1"/>
</dbReference>
<dbReference type="AlphaFoldDB" id="A0A3M2LSZ0"/>
<sequence length="62" mass="6471">MSERPTWRKAKASGPEEGACVELADLAAVVGIRDSKDPGAGHLRLSREALASLFREVGPGPG</sequence>
<dbReference type="Pfam" id="PF04149">
    <property type="entry name" value="DUF397"/>
    <property type="match status" value="1"/>
</dbReference>
<organism evidence="2 3">
    <name type="scientific">Actinomadura harenae</name>
    <dbReference type="NCBI Taxonomy" id="2483351"/>
    <lineage>
        <taxon>Bacteria</taxon>
        <taxon>Bacillati</taxon>
        <taxon>Actinomycetota</taxon>
        <taxon>Actinomycetes</taxon>
        <taxon>Streptosporangiales</taxon>
        <taxon>Thermomonosporaceae</taxon>
        <taxon>Actinomadura</taxon>
    </lineage>
</organism>
<protein>
    <submittedName>
        <fullName evidence="2">DUF397 domain-containing protein</fullName>
    </submittedName>
</protein>
<evidence type="ECO:0000259" key="1">
    <source>
        <dbReference type="Pfam" id="PF04149"/>
    </source>
</evidence>
<dbReference type="OrthoDB" id="4316979at2"/>
<dbReference type="EMBL" id="RFFG01000052">
    <property type="protein sequence ID" value="RMI40599.1"/>
    <property type="molecule type" value="Genomic_DNA"/>
</dbReference>
<reference evidence="2 3" key="1">
    <citation type="submission" date="2018-10" db="EMBL/GenBank/DDBJ databases">
        <title>Isolation from soil.</title>
        <authorList>
            <person name="Hu J."/>
        </authorList>
    </citation>
    <scope>NUCLEOTIDE SEQUENCE [LARGE SCALE GENOMIC DNA]</scope>
    <source>
        <strain evidence="2 3">NEAU-Ht49</strain>
    </source>
</reference>
<accession>A0A3M2LSZ0</accession>
<evidence type="ECO:0000313" key="3">
    <source>
        <dbReference type="Proteomes" id="UP000282674"/>
    </source>
</evidence>
<gene>
    <name evidence="2" type="ORF">EBO15_26080</name>
</gene>
<dbReference type="InterPro" id="IPR007278">
    <property type="entry name" value="DUF397"/>
</dbReference>
<proteinExistence type="predicted"/>
<name>A0A3M2LSZ0_9ACTN</name>